<protein>
    <submittedName>
        <fullName evidence="1">Uncharacterized protein</fullName>
    </submittedName>
</protein>
<name>A0A329MU63_9BACL</name>
<comment type="caution">
    <text evidence="1">The sequence shown here is derived from an EMBL/GenBank/DDBJ whole genome shotgun (WGS) entry which is preliminary data.</text>
</comment>
<dbReference type="Pfam" id="PF26325">
    <property type="entry name" value="YhjD"/>
    <property type="match status" value="1"/>
</dbReference>
<keyword evidence="2" id="KW-1185">Reference proteome</keyword>
<reference evidence="1 2" key="1">
    <citation type="journal article" date="2009" name="Int. J. Syst. Evol. Microbiol.">
        <title>Paenibacillus contaminans sp. nov., isolated from a contaminated laboratory plate.</title>
        <authorList>
            <person name="Chou J.H."/>
            <person name="Lee J.H."/>
            <person name="Lin M.C."/>
            <person name="Chang P.S."/>
            <person name="Arun A.B."/>
            <person name="Young C.C."/>
            <person name="Chen W.M."/>
        </authorList>
    </citation>
    <scope>NUCLEOTIDE SEQUENCE [LARGE SCALE GENOMIC DNA]</scope>
    <source>
        <strain evidence="1 2">CKOBP-6</strain>
    </source>
</reference>
<proteinExistence type="predicted"/>
<dbReference type="RefSeq" id="WP_113029640.1">
    <property type="nucleotide sequence ID" value="NZ_QMFB01000002.1"/>
</dbReference>
<organism evidence="1 2">
    <name type="scientific">Paenibacillus contaminans</name>
    <dbReference type="NCBI Taxonomy" id="450362"/>
    <lineage>
        <taxon>Bacteria</taxon>
        <taxon>Bacillati</taxon>
        <taxon>Bacillota</taxon>
        <taxon>Bacilli</taxon>
        <taxon>Bacillales</taxon>
        <taxon>Paenibacillaceae</taxon>
        <taxon>Paenibacillus</taxon>
    </lineage>
</organism>
<dbReference type="InterPro" id="IPR058600">
    <property type="entry name" value="YhjD-like"/>
</dbReference>
<dbReference type="OrthoDB" id="2910298at2"/>
<dbReference type="Proteomes" id="UP000250369">
    <property type="component" value="Unassembled WGS sequence"/>
</dbReference>
<dbReference type="AlphaFoldDB" id="A0A329MU63"/>
<dbReference type="EMBL" id="QMFB01000002">
    <property type="protein sequence ID" value="RAV22233.1"/>
    <property type="molecule type" value="Genomic_DNA"/>
</dbReference>
<gene>
    <name evidence="1" type="ORF">DQG23_04580</name>
</gene>
<accession>A0A329MU63</accession>
<evidence type="ECO:0000313" key="2">
    <source>
        <dbReference type="Proteomes" id="UP000250369"/>
    </source>
</evidence>
<evidence type="ECO:0000313" key="1">
    <source>
        <dbReference type="EMBL" id="RAV22233.1"/>
    </source>
</evidence>
<sequence length="126" mass="14215">MAQLSPTLPTEDEIIAVKNAILLPLMMEMCDRSCKELEQGKGIFNTLHLAAARSLIDAIHDDLVASKKFLFSRKIKMYPDPENKLRCEYRFRGYVGEMALLRDVAKAEIAVRLGEYIKDIGAKLEG</sequence>